<evidence type="ECO:0000313" key="8">
    <source>
        <dbReference type="Proteomes" id="UP001558613"/>
    </source>
</evidence>
<dbReference type="InterPro" id="IPR012337">
    <property type="entry name" value="RNaseH-like_sf"/>
</dbReference>
<dbReference type="InterPro" id="IPR052035">
    <property type="entry name" value="ZnF_BED_domain_contain"/>
</dbReference>
<evidence type="ECO:0000256" key="6">
    <source>
        <dbReference type="SAM" id="MobiDB-lite"/>
    </source>
</evidence>
<evidence type="ECO:0000256" key="5">
    <source>
        <dbReference type="ARBA" id="ARBA00023242"/>
    </source>
</evidence>
<dbReference type="EMBL" id="JAYMGO010000023">
    <property type="protein sequence ID" value="KAL1249490.1"/>
    <property type="molecule type" value="Genomic_DNA"/>
</dbReference>
<dbReference type="Proteomes" id="UP001558613">
    <property type="component" value="Unassembled WGS sequence"/>
</dbReference>
<protein>
    <recommendedName>
        <fullName evidence="9">HAT C-terminal dimerisation domain-containing protein</fullName>
    </recommendedName>
</protein>
<comment type="subcellular location">
    <subcellularLocation>
        <location evidence="1">Nucleus</location>
    </subcellularLocation>
</comment>
<evidence type="ECO:0008006" key="9">
    <source>
        <dbReference type="Google" id="ProtNLM"/>
    </source>
</evidence>
<name>A0ABR3LAT6_9TELE</name>
<gene>
    <name evidence="7" type="ORF">QQF64_020495</name>
</gene>
<dbReference type="SUPFAM" id="SSF53098">
    <property type="entry name" value="Ribonuclease H-like"/>
    <property type="match status" value="1"/>
</dbReference>
<evidence type="ECO:0000256" key="2">
    <source>
        <dbReference type="ARBA" id="ARBA00022723"/>
    </source>
</evidence>
<feature type="compositionally biased region" description="Acidic residues" evidence="6">
    <location>
        <begin position="195"/>
        <end position="204"/>
    </location>
</feature>
<evidence type="ECO:0000256" key="4">
    <source>
        <dbReference type="ARBA" id="ARBA00022833"/>
    </source>
</evidence>
<evidence type="ECO:0000256" key="1">
    <source>
        <dbReference type="ARBA" id="ARBA00004123"/>
    </source>
</evidence>
<keyword evidence="5" id="KW-0539">Nucleus</keyword>
<sequence>MRRIHDQRAAEKAAKDEKMVEASPANSDELNVQQASLGQVQEPLVQDVPTQWNSTLEMIKRVRHNRDALHTMLSQQKHNLALPTNAEYEKLAKLEKLLEPCRYITEFLGGDKYVSCSVVLPALCHLQHAMKVSDDDPAYIVRFKAAFTKDLNQRRENINLEWLKATALDPRFKDLKCLPRAEREPVWAKLRSDSESDEETPEDNTVERYKAEPSASLDQCPLKWWSEHTAVYGHIVQKRRSSLSPENVNKLVCLSDWWKKEK</sequence>
<proteinExistence type="predicted"/>
<dbReference type="PANTHER" id="PTHR46481">
    <property type="entry name" value="ZINC FINGER BED DOMAIN-CONTAINING PROTEIN 4"/>
    <property type="match status" value="1"/>
</dbReference>
<keyword evidence="2" id="KW-0479">Metal-binding</keyword>
<accession>A0ABR3LAT6</accession>
<organism evidence="7 8">
    <name type="scientific">Cirrhinus molitorella</name>
    <name type="common">mud carp</name>
    <dbReference type="NCBI Taxonomy" id="172907"/>
    <lineage>
        <taxon>Eukaryota</taxon>
        <taxon>Metazoa</taxon>
        <taxon>Chordata</taxon>
        <taxon>Craniata</taxon>
        <taxon>Vertebrata</taxon>
        <taxon>Euteleostomi</taxon>
        <taxon>Actinopterygii</taxon>
        <taxon>Neopterygii</taxon>
        <taxon>Teleostei</taxon>
        <taxon>Ostariophysi</taxon>
        <taxon>Cypriniformes</taxon>
        <taxon>Cyprinidae</taxon>
        <taxon>Labeoninae</taxon>
        <taxon>Labeonini</taxon>
        <taxon>Cirrhinus</taxon>
    </lineage>
</organism>
<keyword evidence="3" id="KW-0863">Zinc-finger</keyword>
<feature type="compositionally biased region" description="Basic and acidic residues" evidence="6">
    <location>
        <begin position="1"/>
        <end position="20"/>
    </location>
</feature>
<evidence type="ECO:0000313" key="7">
    <source>
        <dbReference type="EMBL" id="KAL1249490.1"/>
    </source>
</evidence>
<evidence type="ECO:0000256" key="3">
    <source>
        <dbReference type="ARBA" id="ARBA00022771"/>
    </source>
</evidence>
<keyword evidence="8" id="KW-1185">Reference proteome</keyword>
<keyword evidence="4" id="KW-0862">Zinc</keyword>
<reference evidence="7 8" key="1">
    <citation type="submission" date="2023-09" db="EMBL/GenBank/DDBJ databases">
        <authorList>
            <person name="Wang M."/>
        </authorList>
    </citation>
    <scope>NUCLEOTIDE SEQUENCE [LARGE SCALE GENOMIC DNA]</scope>
    <source>
        <strain evidence="7">GT-2023</strain>
        <tissue evidence="7">Liver</tissue>
    </source>
</reference>
<feature type="region of interest" description="Disordered" evidence="6">
    <location>
        <begin position="189"/>
        <end position="210"/>
    </location>
</feature>
<comment type="caution">
    <text evidence="7">The sequence shown here is derived from an EMBL/GenBank/DDBJ whole genome shotgun (WGS) entry which is preliminary data.</text>
</comment>
<feature type="region of interest" description="Disordered" evidence="6">
    <location>
        <begin position="1"/>
        <end position="28"/>
    </location>
</feature>
<dbReference type="PANTHER" id="PTHR46481:SF10">
    <property type="entry name" value="ZINC FINGER BED DOMAIN-CONTAINING PROTEIN 39"/>
    <property type="match status" value="1"/>
</dbReference>